<accession>A0ABP7XEU3</accession>
<dbReference type="InterPro" id="IPR012334">
    <property type="entry name" value="Pectin_lyas_fold"/>
</dbReference>
<gene>
    <name evidence="2" type="ORF">GCM10022215_11020</name>
</gene>
<proteinExistence type="predicted"/>
<protein>
    <recommendedName>
        <fullName evidence="4">Right handed beta helix domain-containing protein</fullName>
    </recommendedName>
</protein>
<dbReference type="InterPro" id="IPR006626">
    <property type="entry name" value="PbH1"/>
</dbReference>
<feature type="compositionally biased region" description="Low complexity" evidence="1">
    <location>
        <begin position="56"/>
        <end position="66"/>
    </location>
</feature>
<sequence>MARHPPRAVIARTIRLPAGLLPGTLLRVPASPRFARLLACTVASAALGLTGCDSAPSGAGPTSASPDQGAGCARPTVRDDADLVAALRSARPGDRIVLAPGRYRPISIERAGRRGAPITLCGPRTAVVRGRSVAHGYAVHLDGASHWRLSGFSVEGGQKGVVLDASDEVVLRGLRVTDTGDEAVHLRTGSSGVRVIGTTIRRTGLRMPAFGEGIYVGSAQSNWCALTACRPDRSDHAVLLGNDIAATTAEAIDVKEGTTGCLIRGNRLAVATDAVVDSVVDLKGDRCRMVGNRVRARPGVVAVRVLTVRPGWGEDNVVRGGR</sequence>
<dbReference type="Gene3D" id="2.160.20.10">
    <property type="entry name" value="Single-stranded right-handed beta-helix, Pectin lyase-like"/>
    <property type="match status" value="1"/>
</dbReference>
<evidence type="ECO:0008006" key="4">
    <source>
        <dbReference type="Google" id="ProtNLM"/>
    </source>
</evidence>
<dbReference type="EMBL" id="BAAAZH010000010">
    <property type="protein sequence ID" value="GAA4113690.1"/>
    <property type="molecule type" value="Genomic_DNA"/>
</dbReference>
<keyword evidence="3" id="KW-1185">Reference proteome</keyword>
<evidence type="ECO:0000256" key="1">
    <source>
        <dbReference type="SAM" id="MobiDB-lite"/>
    </source>
</evidence>
<evidence type="ECO:0000313" key="2">
    <source>
        <dbReference type="EMBL" id="GAA4113690.1"/>
    </source>
</evidence>
<dbReference type="SMART" id="SM00710">
    <property type="entry name" value="PbH1"/>
    <property type="match status" value="4"/>
</dbReference>
<comment type="caution">
    <text evidence="2">The sequence shown here is derived from an EMBL/GenBank/DDBJ whole genome shotgun (WGS) entry which is preliminary data.</text>
</comment>
<organism evidence="2 3">
    <name type="scientific">Nocardioides fonticola</name>
    <dbReference type="NCBI Taxonomy" id="450363"/>
    <lineage>
        <taxon>Bacteria</taxon>
        <taxon>Bacillati</taxon>
        <taxon>Actinomycetota</taxon>
        <taxon>Actinomycetes</taxon>
        <taxon>Propionibacteriales</taxon>
        <taxon>Nocardioidaceae</taxon>
        <taxon>Nocardioides</taxon>
    </lineage>
</organism>
<dbReference type="SUPFAM" id="SSF51126">
    <property type="entry name" value="Pectin lyase-like"/>
    <property type="match status" value="1"/>
</dbReference>
<reference evidence="3" key="1">
    <citation type="journal article" date="2019" name="Int. J. Syst. Evol. Microbiol.">
        <title>The Global Catalogue of Microorganisms (GCM) 10K type strain sequencing project: providing services to taxonomists for standard genome sequencing and annotation.</title>
        <authorList>
            <consortium name="The Broad Institute Genomics Platform"/>
            <consortium name="The Broad Institute Genome Sequencing Center for Infectious Disease"/>
            <person name="Wu L."/>
            <person name="Ma J."/>
        </authorList>
    </citation>
    <scope>NUCLEOTIDE SEQUENCE [LARGE SCALE GENOMIC DNA]</scope>
    <source>
        <strain evidence="3">JCM 16703</strain>
    </source>
</reference>
<evidence type="ECO:0000313" key="3">
    <source>
        <dbReference type="Proteomes" id="UP001501495"/>
    </source>
</evidence>
<dbReference type="InterPro" id="IPR011050">
    <property type="entry name" value="Pectin_lyase_fold/virulence"/>
</dbReference>
<feature type="region of interest" description="Disordered" evidence="1">
    <location>
        <begin position="56"/>
        <end position="75"/>
    </location>
</feature>
<dbReference type="Proteomes" id="UP001501495">
    <property type="component" value="Unassembled WGS sequence"/>
</dbReference>
<name>A0ABP7XEU3_9ACTN</name>